<dbReference type="AlphaFoldDB" id="A0A0F9K5D3"/>
<sequence length="134" mass="14640">MTCSPSWDGSTGDSFTWNVGTTKEFLEVRNGVDMSRSQNGAGAAGDQNDIPESTWRWIMKVSVNEEYLIVLREIFNPIVISSPSGDFGICQRDGGIEIVKNGKIIFSSAVDHGKSNPPRRTEKGNDDQTQASQA</sequence>
<organism evidence="2">
    <name type="scientific">marine sediment metagenome</name>
    <dbReference type="NCBI Taxonomy" id="412755"/>
    <lineage>
        <taxon>unclassified sequences</taxon>
        <taxon>metagenomes</taxon>
        <taxon>ecological metagenomes</taxon>
    </lineage>
</organism>
<feature type="compositionally biased region" description="Basic and acidic residues" evidence="1">
    <location>
        <begin position="111"/>
        <end position="126"/>
    </location>
</feature>
<feature type="region of interest" description="Disordered" evidence="1">
    <location>
        <begin position="109"/>
        <end position="134"/>
    </location>
</feature>
<reference evidence="2" key="1">
    <citation type="journal article" date="2015" name="Nature">
        <title>Complex archaea that bridge the gap between prokaryotes and eukaryotes.</title>
        <authorList>
            <person name="Spang A."/>
            <person name="Saw J.H."/>
            <person name="Jorgensen S.L."/>
            <person name="Zaremba-Niedzwiedzka K."/>
            <person name="Martijn J."/>
            <person name="Lind A.E."/>
            <person name="van Eijk R."/>
            <person name="Schleper C."/>
            <person name="Guy L."/>
            <person name="Ettema T.J."/>
        </authorList>
    </citation>
    <scope>NUCLEOTIDE SEQUENCE</scope>
</reference>
<evidence type="ECO:0000256" key="1">
    <source>
        <dbReference type="SAM" id="MobiDB-lite"/>
    </source>
</evidence>
<protein>
    <submittedName>
        <fullName evidence="2">Uncharacterized protein</fullName>
    </submittedName>
</protein>
<evidence type="ECO:0000313" key="2">
    <source>
        <dbReference type="EMBL" id="KKM06433.1"/>
    </source>
</evidence>
<comment type="caution">
    <text evidence="2">The sequence shown here is derived from an EMBL/GenBank/DDBJ whole genome shotgun (WGS) entry which is preliminary data.</text>
</comment>
<proteinExistence type="predicted"/>
<accession>A0A0F9K5D3</accession>
<dbReference type="EMBL" id="LAZR01015994">
    <property type="protein sequence ID" value="KKM06433.1"/>
    <property type="molecule type" value="Genomic_DNA"/>
</dbReference>
<name>A0A0F9K5D3_9ZZZZ</name>
<gene>
    <name evidence="2" type="ORF">LCGC14_1743970</name>
</gene>